<dbReference type="Proteomes" id="UP000050700">
    <property type="component" value="Unassembled WGS sequence"/>
</dbReference>
<evidence type="ECO:0000256" key="4">
    <source>
        <dbReference type="ARBA" id="ARBA00023163"/>
    </source>
</evidence>
<dbReference type="Pfam" id="PF00455">
    <property type="entry name" value="DeoRC"/>
    <property type="match status" value="1"/>
</dbReference>
<evidence type="ECO:0000256" key="3">
    <source>
        <dbReference type="ARBA" id="ARBA00023125"/>
    </source>
</evidence>
<dbReference type="InterPro" id="IPR036388">
    <property type="entry name" value="WH-like_DNA-bd_sf"/>
</dbReference>
<dbReference type="SMART" id="SM01134">
    <property type="entry name" value="DeoRC"/>
    <property type="match status" value="1"/>
</dbReference>
<dbReference type="InterPro" id="IPR050313">
    <property type="entry name" value="Carb_Metab_HTH_regulators"/>
</dbReference>
<dbReference type="Pfam" id="PF08220">
    <property type="entry name" value="HTH_DeoR"/>
    <property type="match status" value="1"/>
</dbReference>
<name>A0A158SYR8_HAEIF</name>
<dbReference type="SMART" id="SM00420">
    <property type="entry name" value="HTH_DEOR"/>
    <property type="match status" value="1"/>
</dbReference>
<dbReference type="InterPro" id="IPR036390">
    <property type="entry name" value="WH_DNA-bd_sf"/>
</dbReference>
<dbReference type="Gene3D" id="3.30.750.70">
    <property type="entry name" value="4-hydroxybutyrate coenzyme like domains"/>
    <property type="match status" value="1"/>
</dbReference>
<dbReference type="InterPro" id="IPR037171">
    <property type="entry name" value="NagB/RpiA_transferase-like"/>
</dbReference>
<dbReference type="PATRIC" id="fig|727.582.peg.1497"/>
<comment type="caution">
    <text evidence="6">The sequence shown here is derived from an EMBL/GenBank/DDBJ whole genome shotgun (WGS) entry which is preliminary data.</text>
</comment>
<keyword evidence="2" id="KW-0805">Transcription regulation</keyword>
<reference evidence="6 7" key="1">
    <citation type="submission" date="2014-05" db="EMBL/GenBank/DDBJ databases">
        <title>Methylome analysis of the phasevarions of Haemophilus influenzae.</title>
        <authorList>
            <person name="Atack J.M."/>
            <person name="Fox K.L."/>
            <person name="Power P.M."/>
            <person name="Clark T."/>
            <person name="Jurcisek J."/>
            <person name="Korlach J."/>
            <person name="Bakaletz L.O."/>
            <person name="Jennings M.P."/>
        </authorList>
    </citation>
    <scope>NUCLEOTIDE SEQUENCE [LARGE SCALE GENOMIC DNA]</scope>
    <source>
        <strain evidence="6 7">1209</strain>
    </source>
</reference>
<dbReference type="InterPro" id="IPR018356">
    <property type="entry name" value="Tscrpt_reg_HTH_DeoR_CS"/>
</dbReference>
<keyword evidence="1" id="KW-0678">Repressor</keyword>
<dbReference type="SUPFAM" id="SSF46785">
    <property type="entry name" value="Winged helix' DNA-binding domain"/>
    <property type="match status" value="1"/>
</dbReference>
<evidence type="ECO:0000313" key="6">
    <source>
        <dbReference type="EMBL" id="KIS36012.1"/>
    </source>
</evidence>
<proteinExistence type="predicted"/>
<dbReference type="PRINTS" id="PR00037">
    <property type="entry name" value="HTHLACR"/>
</dbReference>
<gene>
    <name evidence="6" type="primary">glpR_2</name>
    <name evidence="6" type="ORF">NTHI1209_01643</name>
</gene>
<dbReference type="PROSITE" id="PS51000">
    <property type="entry name" value="HTH_DEOR_2"/>
    <property type="match status" value="1"/>
</dbReference>
<keyword evidence="4" id="KW-0804">Transcription</keyword>
<evidence type="ECO:0000256" key="1">
    <source>
        <dbReference type="ARBA" id="ARBA00022491"/>
    </source>
</evidence>
<protein>
    <submittedName>
        <fullName evidence="6">Glycerol-3-phosphate regulon repressor</fullName>
    </submittedName>
</protein>
<dbReference type="InterPro" id="IPR001034">
    <property type="entry name" value="DeoR_HTH"/>
</dbReference>
<dbReference type="AlphaFoldDB" id="A0A158SYR8"/>
<keyword evidence="3" id="KW-0238">DNA-binding</keyword>
<organism evidence="6 7">
    <name type="scientific">Haemophilus influenzae</name>
    <dbReference type="NCBI Taxonomy" id="727"/>
    <lineage>
        <taxon>Bacteria</taxon>
        <taxon>Pseudomonadati</taxon>
        <taxon>Pseudomonadota</taxon>
        <taxon>Gammaproteobacteria</taxon>
        <taxon>Pasteurellales</taxon>
        <taxon>Pasteurellaceae</taxon>
        <taxon>Haemophilus</taxon>
    </lineage>
</organism>
<dbReference type="InterPro" id="IPR014036">
    <property type="entry name" value="DeoR-like_C"/>
</dbReference>
<dbReference type="PANTHER" id="PTHR30363">
    <property type="entry name" value="HTH-TYPE TRANSCRIPTIONAL REGULATOR SRLR-RELATED"/>
    <property type="match status" value="1"/>
</dbReference>
<evidence type="ECO:0000259" key="5">
    <source>
        <dbReference type="PROSITE" id="PS51000"/>
    </source>
</evidence>
<dbReference type="NCBIfam" id="NF008154">
    <property type="entry name" value="PRK10906.1"/>
    <property type="match status" value="1"/>
</dbReference>
<dbReference type="PANTHER" id="PTHR30363:SF4">
    <property type="entry name" value="GLYCEROL-3-PHOSPHATE REGULON REPRESSOR"/>
    <property type="match status" value="1"/>
</dbReference>
<dbReference type="PROSITE" id="PS00894">
    <property type="entry name" value="HTH_DEOR_1"/>
    <property type="match status" value="1"/>
</dbReference>
<evidence type="ECO:0000256" key="2">
    <source>
        <dbReference type="ARBA" id="ARBA00023015"/>
    </source>
</evidence>
<dbReference type="GO" id="GO:0003677">
    <property type="term" value="F:DNA binding"/>
    <property type="evidence" value="ECO:0007669"/>
    <property type="project" value="UniProtKB-KW"/>
</dbReference>
<dbReference type="Gene3D" id="1.10.10.10">
    <property type="entry name" value="Winged helix-like DNA-binding domain superfamily/Winged helix DNA-binding domain"/>
    <property type="match status" value="1"/>
</dbReference>
<accession>A0A158SYR8</accession>
<sequence>MQKFARVSLFYLDKGFAMKQSLRHQKIIKLVGQSGYLSTEELVVALDVSPQTIRRDLNILAELDLIRRHHGGAASPSSAENSDYVDRKQFFSLQKNNIAQEVAKLIPNGASLFIDIGTTPEVVANALLGHEKLRIVTNNLNAAHLLRQNESFDIVMAGGSLRMDGGIIGEATVNFISQFRLDFGILGISAIDADGSLLDYDYHEVQVKRAIIESSRQTLLVADHSKFSRQAIVRLGELSDVEYLFTDDVPEGIVNYLKAQKTKLVLCNGKVR</sequence>
<evidence type="ECO:0000313" key="7">
    <source>
        <dbReference type="Proteomes" id="UP000050700"/>
    </source>
</evidence>
<feature type="domain" description="HTH deoR-type" evidence="5">
    <location>
        <begin position="20"/>
        <end position="75"/>
    </location>
</feature>
<dbReference type="EMBL" id="JMQP01000002">
    <property type="protein sequence ID" value="KIS36012.1"/>
    <property type="molecule type" value="Genomic_DNA"/>
</dbReference>
<dbReference type="GO" id="GO:0003700">
    <property type="term" value="F:DNA-binding transcription factor activity"/>
    <property type="evidence" value="ECO:0007669"/>
    <property type="project" value="InterPro"/>
</dbReference>
<dbReference type="SUPFAM" id="SSF100950">
    <property type="entry name" value="NagB/RpiA/CoA transferase-like"/>
    <property type="match status" value="1"/>
</dbReference>